<protein>
    <submittedName>
        <fullName evidence="1">Uncharacterized protein</fullName>
    </submittedName>
</protein>
<accession>A0A9W6SJ28</accession>
<dbReference type="AlphaFoldDB" id="A0A9W6SJ28"/>
<dbReference type="RefSeq" id="WP_285662027.1">
    <property type="nucleotide sequence ID" value="NZ_BSTX01000001.1"/>
</dbReference>
<organism evidence="1 2">
    <name type="scientific">Actinorhabdospora filicis</name>
    <dbReference type="NCBI Taxonomy" id="1785913"/>
    <lineage>
        <taxon>Bacteria</taxon>
        <taxon>Bacillati</taxon>
        <taxon>Actinomycetota</taxon>
        <taxon>Actinomycetes</taxon>
        <taxon>Micromonosporales</taxon>
        <taxon>Micromonosporaceae</taxon>
        <taxon>Actinorhabdospora</taxon>
    </lineage>
</organism>
<proteinExistence type="predicted"/>
<reference evidence="1" key="1">
    <citation type="submission" date="2023-03" db="EMBL/GenBank/DDBJ databases">
        <title>Actinorhabdospora filicis NBRC 111898.</title>
        <authorList>
            <person name="Ichikawa N."/>
            <person name="Sato H."/>
            <person name="Tonouchi N."/>
        </authorList>
    </citation>
    <scope>NUCLEOTIDE SEQUENCE</scope>
    <source>
        <strain evidence="1">NBRC 111898</strain>
    </source>
</reference>
<sequence length="73" mass="8005">MSPPRPRPGHTGRDPARIAEVTVDAGGFVRAVVFLPDAEGRSPRHLAEAVLAGYDEAELARLWDRTEGRDGRR</sequence>
<evidence type="ECO:0000313" key="2">
    <source>
        <dbReference type="Proteomes" id="UP001165079"/>
    </source>
</evidence>
<evidence type="ECO:0000313" key="1">
    <source>
        <dbReference type="EMBL" id="GLZ76875.1"/>
    </source>
</evidence>
<comment type="caution">
    <text evidence="1">The sequence shown here is derived from an EMBL/GenBank/DDBJ whole genome shotgun (WGS) entry which is preliminary data.</text>
</comment>
<dbReference type="Proteomes" id="UP001165079">
    <property type="component" value="Unassembled WGS sequence"/>
</dbReference>
<dbReference type="EMBL" id="BSTX01000001">
    <property type="protein sequence ID" value="GLZ76875.1"/>
    <property type="molecule type" value="Genomic_DNA"/>
</dbReference>
<name>A0A9W6SJ28_9ACTN</name>
<keyword evidence="2" id="KW-1185">Reference proteome</keyword>
<gene>
    <name evidence="1" type="ORF">Afil01_16820</name>
</gene>